<evidence type="ECO:0000313" key="3">
    <source>
        <dbReference type="EMBL" id="KAJ9173235.1"/>
    </source>
</evidence>
<proteinExistence type="predicted"/>
<sequence length="791" mass="89041">MNSFFSLPIKSCRRRLCTFSRGPLSHPISISEKFAFCLENCSDIFSLKKLHASIFVHGLGDISFLCSKLITCYAKFDLLAESRWVFNRIINNSLSLWNSVLVGYFRAGHYKEVQWRYLNLRQRSICLDSSVIMICLKSCVEFGCLNFGRGVHVDAFKFGLNANSFVGSSLILLYAKYGDVDDAYKVFDEITPKDVVVYTSMITGYAKIGDHRAYGAFWVAGNMQQEKLDPNRVTLVSLLQAAAQLELLHEGLSIHGYAIRRGIGCSDEVLETTLMDMYIKCGAPRNAACIFGKIKIRKIGSWNAMIAGYHKMGQPLEALNLFYFMVQENILPDLIALANGILCCADLAYLREGKSIHCFIIRTGFHLDLVAMTALIDMYSKCNCLIQASKLFNRIEARDVILCNVMMAGCLYNEFASEAVKTFTEMVRKCIKPNIGSILNVLGALSNLKDKKQGRCVHGYVLRQGFHLNVEVANQIIHMYANCGCISYARQVFNQLRNRDLVSWTSMMRGYIQHGQANESIDLFRLIQREKVEHDSVALTILLQAFCQLGHLSLAKEVHCHLYRAFFKRDIPVINSLITTYAKCGKLNMARNLFENATKKCTTSWNAMIAAYGMHGDCVNALKLFAHMKEENIEPDEVTFTSLLAACSRSGLVEDGLHTFRSMTEEYSIKPCEEHFSCLVDLLSRAGKLEEAYNLVKFLPSRQRAQALGALLAACRVHRNTEMGEMIGKNLLDLEPENASAYILVSNLYADGGKWDVAAKIRSMTKEKGLRRTHGYSLIELNEHEKGVNIS</sequence>
<keyword evidence="4" id="KW-1185">Reference proteome</keyword>
<dbReference type="Pfam" id="PF20431">
    <property type="entry name" value="E_motif"/>
    <property type="match status" value="1"/>
</dbReference>
<dbReference type="InterPro" id="IPR046960">
    <property type="entry name" value="PPR_At4g14850-like_plant"/>
</dbReference>
<dbReference type="Proteomes" id="UP001174677">
    <property type="component" value="Chromosome 9"/>
</dbReference>
<feature type="repeat" description="PPR" evidence="2">
    <location>
        <begin position="298"/>
        <end position="332"/>
    </location>
</feature>
<keyword evidence="1" id="KW-0677">Repeat</keyword>
<dbReference type="Pfam" id="PF13812">
    <property type="entry name" value="PPR_3"/>
    <property type="match status" value="1"/>
</dbReference>
<reference evidence="3" key="1">
    <citation type="journal article" date="2023" name="Plant Biotechnol. J.">
        <title>Chromosome-level wild Hevea brasiliensis genome provides new tools for genomic-assisted breeding and valuable loci to elevate rubber yield.</title>
        <authorList>
            <person name="Cheng H."/>
            <person name="Song X."/>
            <person name="Hu Y."/>
            <person name="Wu T."/>
            <person name="Yang Q."/>
            <person name="An Z."/>
            <person name="Feng S."/>
            <person name="Deng Z."/>
            <person name="Wu W."/>
            <person name="Zeng X."/>
            <person name="Tu M."/>
            <person name="Wang X."/>
            <person name="Huang H."/>
        </authorList>
    </citation>
    <scope>NUCLEOTIDE SEQUENCE</scope>
    <source>
        <strain evidence="3">MT/VB/25A 57/8</strain>
    </source>
</reference>
<protein>
    <recommendedName>
        <fullName evidence="5">Pentacotripeptide-repeat region of PRORP domain-containing protein</fullName>
    </recommendedName>
</protein>
<evidence type="ECO:0000256" key="1">
    <source>
        <dbReference type="ARBA" id="ARBA00022737"/>
    </source>
</evidence>
<evidence type="ECO:0008006" key="5">
    <source>
        <dbReference type="Google" id="ProtNLM"/>
    </source>
</evidence>
<feature type="repeat" description="PPR" evidence="2">
    <location>
        <begin position="636"/>
        <end position="666"/>
    </location>
</feature>
<comment type="caution">
    <text evidence="3">The sequence shown here is derived from an EMBL/GenBank/DDBJ whole genome shotgun (WGS) entry which is preliminary data.</text>
</comment>
<dbReference type="InterPro" id="IPR002885">
    <property type="entry name" value="PPR_rpt"/>
</dbReference>
<dbReference type="EMBL" id="JARPOI010000009">
    <property type="protein sequence ID" value="KAJ9173235.1"/>
    <property type="molecule type" value="Genomic_DNA"/>
</dbReference>
<dbReference type="Gene3D" id="1.25.40.10">
    <property type="entry name" value="Tetratricopeptide repeat domain"/>
    <property type="match status" value="5"/>
</dbReference>
<dbReference type="PANTHER" id="PTHR47926">
    <property type="entry name" value="PENTATRICOPEPTIDE REPEAT-CONTAINING PROTEIN"/>
    <property type="match status" value="1"/>
</dbReference>
<organism evidence="3 4">
    <name type="scientific">Hevea brasiliensis</name>
    <name type="common">Para rubber tree</name>
    <name type="synonym">Siphonia brasiliensis</name>
    <dbReference type="NCBI Taxonomy" id="3981"/>
    <lineage>
        <taxon>Eukaryota</taxon>
        <taxon>Viridiplantae</taxon>
        <taxon>Streptophyta</taxon>
        <taxon>Embryophyta</taxon>
        <taxon>Tracheophyta</taxon>
        <taxon>Spermatophyta</taxon>
        <taxon>Magnoliopsida</taxon>
        <taxon>eudicotyledons</taxon>
        <taxon>Gunneridae</taxon>
        <taxon>Pentapetalae</taxon>
        <taxon>rosids</taxon>
        <taxon>fabids</taxon>
        <taxon>Malpighiales</taxon>
        <taxon>Euphorbiaceae</taxon>
        <taxon>Crotonoideae</taxon>
        <taxon>Micrandreae</taxon>
        <taxon>Hevea</taxon>
    </lineage>
</organism>
<dbReference type="InterPro" id="IPR046848">
    <property type="entry name" value="E_motif"/>
</dbReference>
<accession>A0ABQ9M144</accession>
<feature type="repeat" description="PPR" evidence="2">
    <location>
        <begin position="194"/>
        <end position="230"/>
    </location>
</feature>
<gene>
    <name evidence="3" type="ORF">P3X46_016394</name>
</gene>
<dbReference type="Pfam" id="PF01535">
    <property type="entry name" value="PPR"/>
    <property type="match status" value="6"/>
</dbReference>
<evidence type="ECO:0000313" key="4">
    <source>
        <dbReference type="Proteomes" id="UP001174677"/>
    </source>
</evidence>
<dbReference type="Pfam" id="PF13041">
    <property type="entry name" value="PPR_2"/>
    <property type="match status" value="2"/>
</dbReference>
<dbReference type="NCBIfam" id="TIGR00756">
    <property type="entry name" value="PPR"/>
    <property type="match status" value="4"/>
</dbReference>
<dbReference type="PROSITE" id="PS51375">
    <property type="entry name" value="PPR"/>
    <property type="match status" value="6"/>
</dbReference>
<feature type="repeat" description="PPR" evidence="2">
    <location>
        <begin position="500"/>
        <end position="534"/>
    </location>
</feature>
<feature type="repeat" description="PPR" evidence="2">
    <location>
        <begin position="399"/>
        <end position="433"/>
    </location>
</feature>
<dbReference type="PANTHER" id="PTHR47926:SF452">
    <property type="entry name" value="PENTATRICOPEPTIDE REPEAT-CONTAINING PROTEIN"/>
    <property type="match status" value="1"/>
</dbReference>
<feature type="repeat" description="PPR" evidence="2">
    <location>
        <begin position="601"/>
        <end position="635"/>
    </location>
</feature>
<dbReference type="InterPro" id="IPR011990">
    <property type="entry name" value="TPR-like_helical_dom_sf"/>
</dbReference>
<evidence type="ECO:0000256" key="2">
    <source>
        <dbReference type="PROSITE-ProRule" id="PRU00708"/>
    </source>
</evidence>
<name>A0ABQ9M144_HEVBR</name>